<accession>A0A1M5H8L6</accession>
<gene>
    <name evidence="2" type="ORF">SAMN05444405_1252</name>
</gene>
<keyword evidence="1" id="KW-0812">Transmembrane</keyword>
<keyword evidence="1" id="KW-0472">Membrane</keyword>
<keyword evidence="3" id="KW-1185">Reference proteome</keyword>
<keyword evidence="1" id="KW-1133">Transmembrane helix</keyword>
<dbReference type="Proteomes" id="UP000184509">
    <property type="component" value="Unassembled WGS sequence"/>
</dbReference>
<name>A0A1M5H8L6_9BACE</name>
<evidence type="ECO:0000313" key="2">
    <source>
        <dbReference type="EMBL" id="SHG12327.1"/>
    </source>
</evidence>
<sequence length="70" mass="7798">MGGLIMKRPASLICGIILLIFAFIQLIRYTFAVPVVVNGITVPIWVSAVIAIIFGMMAFWLFNERKNGLK</sequence>
<dbReference type="RefSeq" id="WP_073404157.1">
    <property type="nucleotide sequence ID" value="NZ_FQTV01000025.1"/>
</dbReference>
<feature type="transmembrane region" description="Helical" evidence="1">
    <location>
        <begin position="42"/>
        <end position="62"/>
    </location>
</feature>
<organism evidence="2 3">
    <name type="scientific">Bacteroides luti</name>
    <dbReference type="NCBI Taxonomy" id="1297750"/>
    <lineage>
        <taxon>Bacteria</taxon>
        <taxon>Pseudomonadati</taxon>
        <taxon>Bacteroidota</taxon>
        <taxon>Bacteroidia</taxon>
        <taxon>Bacteroidales</taxon>
        <taxon>Bacteroidaceae</taxon>
        <taxon>Bacteroides</taxon>
    </lineage>
</organism>
<proteinExistence type="predicted"/>
<protein>
    <submittedName>
        <fullName evidence="2">Uncharacterized protein</fullName>
    </submittedName>
</protein>
<evidence type="ECO:0000313" key="3">
    <source>
        <dbReference type="Proteomes" id="UP000184509"/>
    </source>
</evidence>
<reference evidence="2 3" key="1">
    <citation type="submission" date="2016-11" db="EMBL/GenBank/DDBJ databases">
        <authorList>
            <person name="Jaros S."/>
            <person name="Januszkiewicz K."/>
            <person name="Wedrychowicz H."/>
        </authorList>
    </citation>
    <scope>NUCLEOTIDE SEQUENCE [LARGE SCALE GENOMIC DNA]</scope>
    <source>
        <strain evidence="2 3">DSM 26991</strain>
    </source>
</reference>
<evidence type="ECO:0000256" key="1">
    <source>
        <dbReference type="SAM" id="Phobius"/>
    </source>
</evidence>
<dbReference type="EMBL" id="FQTV01000025">
    <property type="protein sequence ID" value="SHG12327.1"/>
    <property type="molecule type" value="Genomic_DNA"/>
</dbReference>
<dbReference type="AlphaFoldDB" id="A0A1M5H8L6"/>